<dbReference type="Gene3D" id="3.20.20.140">
    <property type="entry name" value="Metal-dependent hydrolases"/>
    <property type="match status" value="1"/>
</dbReference>
<sequence length="167" mass="17578">MASLIQLKTEVEEQTGHAIRMTFSGASEAHLLAKEIGAAGVGVIVAPTRPFPSFWEMRRILPGPPLTQQSAISTLSNHNVTIGIGVESDGGWASRHTRFNLHWAALEAGITKAEAITLASSNLEKLLGLTSGTASLNLVATTDGTILDFESKAVAVASSKRGVVDLF</sequence>
<evidence type="ECO:0000313" key="1">
    <source>
        <dbReference type="EMBL" id="KAJ3838592.1"/>
    </source>
</evidence>
<evidence type="ECO:0008006" key="3">
    <source>
        <dbReference type="Google" id="ProtNLM"/>
    </source>
</evidence>
<dbReference type="AlphaFoldDB" id="A0AA38UHL8"/>
<gene>
    <name evidence="1" type="ORF">F5878DRAFT_537213</name>
</gene>
<organism evidence="1 2">
    <name type="scientific">Lentinula raphanica</name>
    <dbReference type="NCBI Taxonomy" id="153919"/>
    <lineage>
        <taxon>Eukaryota</taxon>
        <taxon>Fungi</taxon>
        <taxon>Dikarya</taxon>
        <taxon>Basidiomycota</taxon>
        <taxon>Agaricomycotina</taxon>
        <taxon>Agaricomycetes</taxon>
        <taxon>Agaricomycetidae</taxon>
        <taxon>Agaricales</taxon>
        <taxon>Marasmiineae</taxon>
        <taxon>Omphalotaceae</taxon>
        <taxon>Lentinula</taxon>
    </lineage>
</organism>
<dbReference type="EMBL" id="MU806175">
    <property type="protein sequence ID" value="KAJ3838592.1"/>
    <property type="molecule type" value="Genomic_DNA"/>
</dbReference>
<proteinExistence type="predicted"/>
<dbReference type="Proteomes" id="UP001163846">
    <property type="component" value="Unassembled WGS sequence"/>
</dbReference>
<name>A0AA38UHL8_9AGAR</name>
<reference evidence="1" key="1">
    <citation type="submission" date="2022-08" db="EMBL/GenBank/DDBJ databases">
        <authorList>
            <consortium name="DOE Joint Genome Institute"/>
            <person name="Min B."/>
            <person name="Riley R."/>
            <person name="Sierra-Patev S."/>
            <person name="Naranjo-Ortiz M."/>
            <person name="Looney B."/>
            <person name="Konkel Z."/>
            <person name="Slot J.C."/>
            <person name="Sakamoto Y."/>
            <person name="Steenwyk J.L."/>
            <person name="Rokas A."/>
            <person name="Carro J."/>
            <person name="Camarero S."/>
            <person name="Ferreira P."/>
            <person name="Molpeceres G."/>
            <person name="Ruiz-Duenas F.J."/>
            <person name="Serrano A."/>
            <person name="Henrissat B."/>
            <person name="Drula E."/>
            <person name="Hughes K.W."/>
            <person name="Mata J.L."/>
            <person name="Ishikawa N.K."/>
            <person name="Vargas-Isla R."/>
            <person name="Ushijima S."/>
            <person name="Smith C.A."/>
            <person name="Ahrendt S."/>
            <person name="Andreopoulos W."/>
            <person name="He G."/>
            <person name="Labutti K."/>
            <person name="Lipzen A."/>
            <person name="Ng V."/>
            <person name="Sandor L."/>
            <person name="Barry K."/>
            <person name="Martinez A.T."/>
            <person name="Xiao Y."/>
            <person name="Gibbons J.G."/>
            <person name="Terashima K."/>
            <person name="Hibbett D.S."/>
            <person name="Grigoriev I.V."/>
        </authorList>
    </citation>
    <scope>NUCLEOTIDE SEQUENCE</scope>
    <source>
        <strain evidence="1">TFB9207</strain>
    </source>
</reference>
<accession>A0AA38UHL8</accession>
<protein>
    <recommendedName>
        <fullName evidence="3">Amidohydrolase-related domain-containing protein</fullName>
    </recommendedName>
</protein>
<comment type="caution">
    <text evidence="1">The sequence shown here is derived from an EMBL/GenBank/DDBJ whole genome shotgun (WGS) entry which is preliminary data.</text>
</comment>
<evidence type="ECO:0000313" key="2">
    <source>
        <dbReference type="Proteomes" id="UP001163846"/>
    </source>
</evidence>
<keyword evidence="2" id="KW-1185">Reference proteome</keyword>